<keyword evidence="7" id="KW-1185">Reference proteome</keyword>
<dbReference type="GO" id="GO:0020037">
    <property type="term" value="F:heme binding"/>
    <property type="evidence" value="ECO:0007669"/>
    <property type="project" value="InterPro"/>
</dbReference>
<dbReference type="Gene3D" id="1.10.630.10">
    <property type="entry name" value="Cytochrome P450"/>
    <property type="match status" value="1"/>
</dbReference>
<dbReference type="InterPro" id="IPR001128">
    <property type="entry name" value="Cyt_P450"/>
</dbReference>
<dbReference type="PRINTS" id="PR00463">
    <property type="entry name" value="EP450I"/>
</dbReference>
<protein>
    <submittedName>
        <fullName evidence="6">Uncharacterized protein</fullName>
    </submittedName>
</protein>
<keyword evidence="4" id="KW-0408">Iron</keyword>
<comment type="cofactor">
    <cofactor evidence="1">
        <name>heme</name>
        <dbReference type="ChEBI" id="CHEBI:30413"/>
    </cofactor>
</comment>
<dbReference type="GO" id="GO:0006082">
    <property type="term" value="P:organic acid metabolic process"/>
    <property type="evidence" value="ECO:0007669"/>
    <property type="project" value="TreeGrafter"/>
</dbReference>
<evidence type="ECO:0000313" key="6">
    <source>
        <dbReference type="Ensembl" id="ENSPMGP00000003327.1"/>
    </source>
</evidence>
<dbReference type="GO" id="GO:0016712">
    <property type="term" value="F:oxidoreductase activity, acting on paired donors, with incorporation or reduction of molecular oxygen, reduced flavin or flavoprotein as one donor, and incorporation of one atom of oxygen"/>
    <property type="evidence" value="ECO:0007669"/>
    <property type="project" value="TreeGrafter"/>
</dbReference>
<keyword evidence="5" id="KW-0472">Membrane</keyword>
<evidence type="ECO:0000256" key="5">
    <source>
        <dbReference type="SAM" id="Phobius"/>
    </source>
</evidence>
<dbReference type="Ensembl" id="ENSPMGT00000003528.1">
    <property type="protein sequence ID" value="ENSPMGP00000003327.1"/>
    <property type="gene ID" value="ENSPMGG00000002879.1"/>
</dbReference>
<keyword evidence="5" id="KW-1133">Transmembrane helix</keyword>
<feature type="transmembrane region" description="Helical" evidence="5">
    <location>
        <begin position="7"/>
        <end position="26"/>
    </location>
</feature>
<keyword evidence="3" id="KW-0479">Metal-binding</keyword>
<sequence>LDPHQNSCLILIWSLSVLFLGSLWFLESMLNAIPSAQFAKKYGNIFSVRLFGGRMVVINGYKLVKEALAVRGDDYVDRPTLPIFEDLIGNGGVFEGLVASNGYLWKQQRRFALHTLRNFGLGKKSLEPAIQQECQYLAEALAQQKGTIVRVHAQMCESPIVFVQF</sequence>
<organism evidence="6 7">
    <name type="scientific">Periophthalmus magnuspinnatus</name>
    <dbReference type="NCBI Taxonomy" id="409849"/>
    <lineage>
        <taxon>Eukaryota</taxon>
        <taxon>Metazoa</taxon>
        <taxon>Chordata</taxon>
        <taxon>Craniata</taxon>
        <taxon>Vertebrata</taxon>
        <taxon>Euteleostomi</taxon>
        <taxon>Actinopterygii</taxon>
        <taxon>Neopterygii</taxon>
        <taxon>Teleostei</taxon>
        <taxon>Neoteleostei</taxon>
        <taxon>Acanthomorphata</taxon>
        <taxon>Gobiaria</taxon>
        <taxon>Gobiiformes</taxon>
        <taxon>Gobioidei</taxon>
        <taxon>Gobiidae</taxon>
        <taxon>Oxudercinae</taxon>
        <taxon>Periophthalmus</taxon>
    </lineage>
</organism>
<comment type="similarity">
    <text evidence="2">Belongs to the cytochrome P450 family.</text>
</comment>
<reference evidence="6" key="2">
    <citation type="submission" date="2025-09" db="UniProtKB">
        <authorList>
            <consortium name="Ensembl"/>
        </authorList>
    </citation>
    <scope>IDENTIFICATION</scope>
</reference>
<dbReference type="STRING" id="409849.ENSPMGP00000003327"/>
<dbReference type="SUPFAM" id="SSF48264">
    <property type="entry name" value="Cytochrome P450"/>
    <property type="match status" value="1"/>
</dbReference>
<reference evidence="6" key="1">
    <citation type="submission" date="2025-08" db="UniProtKB">
        <authorList>
            <consortium name="Ensembl"/>
        </authorList>
    </citation>
    <scope>IDENTIFICATION</scope>
</reference>
<evidence type="ECO:0000256" key="3">
    <source>
        <dbReference type="ARBA" id="ARBA00022723"/>
    </source>
</evidence>
<dbReference type="PANTHER" id="PTHR24300">
    <property type="entry name" value="CYTOCHROME P450 508A4-RELATED"/>
    <property type="match status" value="1"/>
</dbReference>
<dbReference type="GO" id="GO:0006805">
    <property type="term" value="P:xenobiotic metabolic process"/>
    <property type="evidence" value="ECO:0007669"/>
    <property type="project" value="TreeGrafter"/>
</dbReference>
<evidence type="ECO:0000256" key="2">
    <source>
        <dbReference type="ARBA" id="ARBA00010617"/>
    </source>
</evidence>
<dbReference type="Pfam" id="PF00067">
    <property type="entry name" value="p450"/>
    <property type="match status" value="1"/>
</dbReference>
<evidence type="ECO:0000313" key="7">
    <source>
        <dbReference type="Proteomes" id="UP000261520"/>
    </source>
</evidence>
<evidence type="ECO:0000256" key="4">
    <source>
        <dbReference type="ARBA" id="ARBA00023004"/>
    </source>
</evidence>
<keyword evidence="5" id="KW-0812">Transmembrane</keyword>
<dbReference type="InterPro" id="IPR002401">
    <property type="entry name" value="Cyt_P450_E_grp-I"/>
</dbReference>
<dbReference type="InterPro" id="IPR036396">
    <property type="entry name" value="Cyt_P450_sf"/>
</dbReference>
<dbReference type="PANTHER" id="PTHR24300:SF301">
    <property type="entry name" value="CYP2J25 PROTEIN-RELATED"/>
    <property type="match status" value="1"/>
</dbReference>
<proteinExistence type="inferred from homology"/>
<accession>A0A3B3ZFJ8</accession>
<dbReference type="InterPro" id="IPR050182">
    <property type="entry name" value="Cytochrome_P450_fam2"/>
</dbReference>
<dbReference type="Proteomes" id="UP000261520">
    <property type="component" value="Unplaced"/>
</dbReference>
<evidence type="ECO:0000256" key="1">
    <source>
        <dbReference type="ARBA" id="ARBA00001971"/>
    </source>
</evidence>
<dbReference type="AlphaFoldDB" id="A0A3B3ZFJ8"/>
<dbReference type="GO" id="GO:0005506">
    <property type="term" value="F:iron ion binding"/>
    <property type="evidence" value="ECO:0007669"/>
    <property type="project" value="InterPro"/>
</dbReference>
<dbReference type="GO" id="GO:0005737">
    <property type="term" value="C:cytoplasm"/>
    <property type="evidence" value="ECO:0007669"/>
    <property type="project" value="TreeGrafter"/>
</dbReference>
<name>A0A3B3ZFJ8_9GOBI</name>